<organism evidence="1 2">
    <name type="scientific">Lacticaseibacillus thailandensis DSM 22698 = JCM 13996</name>
    <dbReference type="NCBI Taxonomy" id="1423810"/>
    <lineage>
        <taxon>Bacteria</taxon>
        <taxon>Bacillati</taxon>
        <taxon>Bacillota</taxon>
        <taxon>Bacilli</taxon>
        <taxon>Lactobacillales</taxon>
        <taxon>Lactobacillaceae</taxon>
        <taxon>Lacticaseibacillus</taxon>
    </lineage>
</organism>
<dbReference type="PANTHER" id="PTHR36439:SF1">
    <property type="entry name" value="DUF1697 DOMAIN-CONTAINING PROTEIN"/>
    <property type="match status" value="1"/>
</dbReference>
<dbReference type="PATRIC" id="fig|1423810.4.peg.981"/>
<dbReference type="Gene3D" id="3.30.70.1280">
    <property type="entry name" value="SP0830-like domains"/>
    <property type="match status" value="1"/>
</dbReference>
<evidence type="ECO:0000313" key="1">
    <source>
        <dbReference type="EMBL" id="KRM87452.1"/>
    </source>
</evidence>
<dbReference type="SUPFAM" id="SSF160379">
    <property type="entry name" value="SP0830-like"/>
    <property type="match status" value="1"/>
</dbReference>
<keyword evidence="2" id="KW-1185">Reference proteome</keyword>
<evidence type="ECO:0008006" key="3">
    <source>
        <dbReference type="Google" id="ProtNLM"/>
    </source>
</evidence>
<protein>
    <recommendedName>
        <fullName evidence="3">DUF1697 domain-containing protein</fullName>
    </recommendedName>
</protein>
<name>A0A0R2CGV0_9LACO</name>
<dbReference type="Proteomes" id="UP000051789">
    <property type="component" value="Unassembled WGS sequence"/>
</dbReference>
<evidence type="ECO:0000313" key="2">
    <source>
        <dbReference type="Proteomes" id="UP000051789"/>
    </source>
</evidence>
<reference evidence="1 2" key="1">
    <citation type="journal article" date="2015" name="Genome Announc.">
        <title>Expanding the biotechnology potential of lactobacilli through comparative genomics of 213 strains and associated genera.</title>
        <authorList>
            <person name="Sun Z."/>
            <person name="Harris H.M."/>
            <person name="McCann A."/>
            <person name="Guo C."/>
            <person name="Argimon S."/>
            <person name="Zhang W."/>
            <person name="Yang X."/>
            <person name="Jeffery I.B."/>
            <person name="Cooney J.C."/>
            <person name="Kagawa T.F."/>
            <person name="Liu W."/>
            <person name="Song Y."/>
            <person name="Salvetti E."/>
            <person name="Wrobel A."/>
            <person name="Rasinkangas P."/>
            <person name="Parkhill J."/>
            <person name="Rea M.C."/>
            <person name="O'Sullivan O."/>
            <person name="Ritari J."/>
            <person name="Douillard F.P."/>
            <person name="Paul Ross R."/>
            <person name="Yang R."/>
            <person name="Briner A.E."/>
            <person name="Felis G.E."/>
            <person name="de Vos W.M."/>
            <person name="Barrangou R."/>
            <person name="Klaenhammer T.R."/>
            <person name="Caufield P.W."/>
            <person name="Cui Y."/>
            <person name="Zhang H."/>
            <person name="O'Toole P.W."/>
        </authorList>
    </citation>
    <scope>NUCLEOTIDE SEQUENCE [LARGE SCALE GENOMIC DNA]</scope>
    <source>
        <strain evidence="1 2">DSM 22698</strain>
    </source>
</reference>
<comment type="caution">
    <text evidence="1">The sequence shown here is derived from an EMBL/GenBank/DDBJ whole genome shotgun (WGS) entry which is preliminary data.</text>
</comment>
<dbReference type="PANTHER" id="PTHR36439">
    <property type="entry name" value="BLL4334 PROTEIN"/>
    <property type="match status" value="1"/>
</dbReference>
<gene>
    <name evidence="1" type="ORF">FD19_GL000956</name>
</gene>
<dbReference type="Pfam" id="PF08002">
    <property type="entry name" value="DUF1697"/>
    <property type="match status" value="1"/>
</dbReference>
<dbReference type="EMBL" id="AYZK01000002">
    <property type="protein sequence ID" value="KRM87452.1"/>
    <property type="molecule type" value="Genomic_DNA"/>
</dbReference>
<dbReference type="RefSeq" id="WP_054749966.1">
    <property type="nucleotide sequence ID" value="NZ_AYZK01000002.1"/>
</dbReference>
<proteinExistence type="predicted"/>
<dbReference type="InterPro" id="IPR012545">
    <property type="entry name" value="DUF1697"/>
</dbReference>
<sequence length="178" mass="19576">MEYLALLHGINMGNKHRISMTELRTAFVAAGFDHVSSYARNGNVVFTSSRPQAVVMARCREALATWHLSVPLLVTPATPVVDAVAAAPPWWLHPAPNCVSEAFFMGQPQTAPFILQTLTPAAMRIRSSMVGPLLLVTADSPHLAQEYWALVPRARRNQAIIRNQLITTKLAELITARI</sequence>
<dbReference type="AlphaFoldDB" id="A0A0R2CGV0"/>
<accession>A0A0R2CGV0</accession>